<proteinExistence type="predicted"/>
<comment type="caution">
    <text evidence="3">The sequence shown here is derived from an EMBL/GenBank/DDBJ whole genome shotgun (WGS) entry which is preliminary data.</text>
</comment>
<evidence type="ECO:0000313" key="3">
    <source>
        <dbReference type="EMBL" id="OGZ58521.1"/>
    </source>
</evidence>
<keyword evidence="1" id="KW-0472">Membrane</keyword>
<evidence type="ECO:0000313" key="4">
    <source>
        <dbReference type="Proteomes" id="UP000177932"/>
    </source>
</evidence>
<dbReference type="SUPFAM" id="SSF103088">
    <property type="entry name" value="OmpA-like"/>
    <property type="match status" value="1"/>
</dbReference>
<evidence type="ECO:0000256" key="1">
    <source>
        <dbReference type="PROSITE-ProRule" id="PRU00473"/>
    </source>
</evidence>
<dbReference type="STRING" id="1802158.A2827_01475"/>
<dbReference type="PROSITE" id="PS51123">
    <property type="entry name" value="OMPA_2"/>
    <property type="match status" value="1"/>
</dbReference>
<gene>
    <name evidence="3" type="ORF">A2827_01475</name>
</gene>
<name>A0A1G2H8D6_9BACT</name>
<dbReference type="Gene3D" id="3.40.190.10">
    <property type="entry name" value="Periplasmic binding protein-like II"/>
    <property type="match status" value="1"/>
</dbReference>
<protein>
    <recommendedName>
        <fullName evidence="2">OmpA-like domain-containing protein</fullName>
    </recommendedName>
</protein>
<sequence>MKKVTIVFLVLIVLFLVAGGVFYFRASRAEKQGFEGASNTGRIKGDVKIAGDNYIMYWPLADSSIFEKNLRQEGWLREWTDDGGNYADRLAKFCAGKFDIIVLPVTEYVFHGKDCNYPGVVVVALSESSGADSVLAYRDAILGSDTRDPQVNDLNNANLKICVTPQSPSERVIDIGITDFDLDQLKGTNSWMVESNGSSDALKRFQGGECKAAVLWEPDVSRALHMPGVVEVFSSAKFKEYIVDVFVVQRSMVTGDLDKVTSFFRAYYKTQQYYVDNPEEMLDHMEKSYKGMDDPPFKNRDEIRKALDRAVWFDAEDNCFDWFSVDVLGISYDQRREKMAETVSRVTRLMMKSGDLLADPIGGNPYMVTTRIADTSKGEQLDFITLLCREMLQNITTPGASVLVERQFSKVTDEEWEKLSVIGKMTIVPIEFRSGTSEMTDTGRGAIDTEAVFALRNNYPDHRILIKGHTAYSANDRDIRKCGEAAENILLSQMRADETRSYLISAHQFDPNRVRALGVGSCDRLERYPGEGDLSYKSRLSRVEFILIEDS</sequence>
<dbReference type="GO" id="GO:0016020">
    <property type="term" value="C:membrane"/>
    <property type="evidence" value="ECO:0007669"/>
    <property type="project" value="UniProtKB-UniRule"/>
</dbReference>
<dbReference type="SUPFAM" id="SSF53850">
    <property type="entry name" value="Periplasmic binding protein-like II"/>
    <property type="match status" value="1"/>
</dbReference>
<accession>A0A1G2H8D6</accession>
<dbReference type="InterPro" id="IPR006665">
    <property type="entry name" value="OmpA-like"/>
</dbReference>
<organism evidence="3 4">
    <name type="scientific">Candidatus Spechtbacteria bacterium RIFCSPHIGHO2_01_FULL_43_30</name>
    <dbReference type="NCBI Taxonomy" id="1802158"/>
    <lineage>
        <taxon>Bacteria</taxon>
        <taxon>Candidatus Spechtiibacteriota</taxon>
    </lineage>
</organism>
<evidence type="ECO:0000259" key="2">
    <source>
        <dbReference type="PROSITE" id="PS51123"/>
    </source>
</evidence>
<reference evidence="3 4" key="1">
    <citation type="journal article" date="2016" name="Nat. Commun.">
        <title>Thousands of microbial genomes shed light on interconnected biogeochemical processes in an aquifer system.</title>
        <authorList>
            <person name="Anantharaman K."/>
            <person name="Brown C.T."/>
            <person name="Hug L.A."/>
            <person name="Sharon I."/>
            <person name="Castelle C.J."/>
            <person name="Probst A.J."/>
            <person name="Thomas B.C."/>
            <person name="Singh A."/>
            <person name="Wilkins M.J."/>
            <person name="Karaoz U."/>
            <person name="Brodie E.L."/>
            <person name="Williams K.H."/>
            <person name="Hubbard S.S."/>
            <person name="Banfield J.F."/>
        </authorList>
    </citation>
    <scope>NUCLEOTIDE SEQUENCE [LARGE SCALE GENOMIC DNA]</scope>
</reference>
<dbReference type="EMBL" id="MHOD01000004">
    <property type="protein sequence ID" value="OGZ58521.1"/>
    <property type="molecule type" value="Genomic_DNA"/>
</dbReference>
<dbReference type="Gene3D" id="3.30.1330.60">
    <property type="entry name" value="OmpA-like domain"/>
    <property type="match status" value="1"/>
</dbReference>
<feature type="domain" description="OmpA-like" evidence="2">
    <location>
        <begin position="417"/>
        <end position="551"/>
    </location>
</feature>
<dbReference type="Proteomes" id="UP000177932">
    <property type="component" value="Unassembled WGS sequence"/>
</dbReference>
<dbReference type="AlphaFoldDB" id="A0A1G2H8D6"/>
<dbReference type="InterPro" id="IPR036737">
    <property type="entry name" value="OmpA-like_sf"/>
</dbReference>
<dbReference type="Pfam" id="PF00691">
    <property type="entry name" value="OmpA"/>
    <property type="match status" value="1"/>
</dbReference>